<dbReference type="Proteomes" id="UP000054564">
    <property type="component" value="Unassembled WGS sequence"/>
</dbReference>
<evidence type="ECO:0000313" key="4">
    <source>
        <dbReference type="Proteomes" id="UP000054564"/>
    </source>
</evidence>
<evidence type="ECO:0000256" key="1">
    <source>
        <dbReference type="SAM" id="MobiDB-lite"/>
    </source>
</evidence>
<organism evidence="3 4">
    <name type="scientific">Puccinia striiformis f. sp. tritici PST-78</name>
    <dbReference type="NCBI Taxonomy" id="1165861"/>
    <lineage>
        <taxon>Eukaryota</taxon>
        <taxon>Fungi</taxon>
        <taxon>Dikarya</taxon>
        <taxon>Basidiomycota</taxon>
        <taxon>Pucciniomycotina</taxon>
        <taxon>Pucciniomycetes</taxon>
        <taxon>Pucciniales</taxon>
        <taxon>Pucciniaceae</taxon>
        <taxon>Puccinia</taxon>
    </lineage>
</organism>
<feature type="signal peptide" evidence="2">
    <location>
        <begin position="1"/>
        <end position="17"/>
    </location>
</feature>
<feature type="chain" id="PRO_5005548798" evidence="2">
    <location>
        <begin position="18"/>
        <end position="55"/>
    </location>
</feature>
<comment type="caution">
    <text evidence="3">The sequence shown here is derived from an EMBL/GenBank/DDBJ whole genome shotgun (WGS) entry which is preliminary data.</text>
</comment>
<feature type="non-terminal residue" evidence="3">
    <location>
        <position position="1"/>
    </location>
</feature>
<feature type="region of interest" description="Disordered" evidence="1">
    <location>
        <begin position="33"/>
        <end position="55"/>
    </location>
</feature>
<keyword evidence="4" id="KW-1185">Reference proteome</keyword>
<evidence type="ECO:0000313" key="3">
    <source>
        <dbReference type="EMBL" id="KNE87073.1"/>
    </source>
</evidence>
<proteinExistence type="predicted"/>
<reference evidence="4" key="1">
    <citation type="submission" date="2014-03" db="EMBL/GenBank/DDBJ databases">
        <title>The Genome Sequence of Puccinia striiformis f. sp. tritici PST-78.</title>
        <authorList>
            <consortium name="The Broad Institute Genome Sequencing Platform"/>
            <person name="Cuomo C."/>
            <person name="Hulbert S."/>
            <person name="Chen X."/>
            <person name="Walker B."/>
            <person name="Young S.K."/>
            <person name="Zeng Q."/>
            <person name="Gargeya S."/>
            <person name="Fitzgerald M."/>
            <person name="Haas B."/>
            <person name="Abouelleil A."/>
            <person name="Alvarado L."/>
            <person name="Arachchi H.M."/>
            <person name="Berlin A.M."/>
            <person name="Chapman S.B."/>
            <person name="Goldberg J."/>
            <person name="Griggs A."/>
            <person name="Gujja S."/>
            <person name="Hansen M."/>
            <person name="Howarth C."/>
            <person name="Imamovic A."/>
            <person name="Larimer J."/>
            <person name="McCowan C."/>
            <person name="Montmayeur A."/>
            <person name="Murphy C."/>
            <person name="Neiman D."/>
            <person name="Pearson M."/>
            <person name="Priest M."/>
            <person name="Roberts A."/>
            <person name="Saif S."/>
            <person name="Shea T."/>
            <person name="Sisk P."/>
            <person name="Sykes S."/>
            <person name="Wortman J."/>
            <person name="Nusbaum C."/>
            <person name="Birren B."/>
        </authorList>
    </citation>
    <scope>NUCLEOTIDE SEQUENCE [LARGE SCALE GENOMIC DNA]</scope>
    <source>
        <strain evidence="4">race PST-78</strain>
    </source>
</reference>
<accession>A0A0L0UJ61</accession>
<dbReference type="AlphaFoldDB" id="A0A0L0UJ61"/>
<feature type="non-terminal residue" evidence="3">
    <location>
        <position position="55"/>
    </location>
</feature>
<protein>
    <submittedName>
        <fullName evidence="3">Uncharacterized protein</fullName>
    </submittedName>
</protein>
<dbReference type="EMBL" id="AJIL01006906">
    <property type="protein sequence ID" value="KNE87073.1"/>
    <property type="molecule type" value="Genomic_DNA"/>
</dbReference>
<evidence type="ECO:0000256" key="2">
    <source>
        <dbReference type="SAM" id="SignalP"/>
    </source>
</evidence>
<gene>
    <name evidence="3" type="ORF">PSTG_19552</name>
</gene>
<keyword evidence="2" id="KW-0732">Signal</keyword>
<name>A0A0L0UJ61_9BASI</name>
<sequence length="55" mass="6161">INPYIVMLQILLSMITAEFQDLFPPDIPAVSETAEQEGLFTDGSFPAKMQDEDSR</sequence>